<name>A0A2U8W1A2_9HYPH</name>
<protein>
    <submittedName>
        <fullName evidence="2">Uncharacterized protein</fullName>
    </submittedName>
</protein>
<gene>
    <name evidence="2" type="ORF">DK389_03930</name>
</gene>
<evidence type="ECO:0000256" key="1">
    <source>
        <dbReference type="SAM" id="MobiDB-lite"/>
    </source>
</evidence>
<dbReference type="OrthoDB" id="9157600at2"/>
<dbReference type="EMBL" id="CP029550">
    <property type="protein sequence ID" value="AWN39837.1"/>
    <property type="molecule type" value="Genomic_DNA"/>
</dbReference>
<dbReference type="KEGG" id="mets:DK389_03930"/>
<evidence type="ECO:0000313" key="2">
    <source>
        <dbReference type="EMBL" id="AWN39837.1"/>
    </source>
</evidence>
<evidence type="ECO:0000313" key="3">
    <source>
        <dbReference type="Proteomes" id="UP000245926"/>
    </source>
</evidence>
<feature type="compositionally biased region" description="Basic and acidic residues" evidence="1">
    <location>
        <begin position="306"/>
        <end position="321"/>
    </location>
</feature>
<reference evidence="3" key="1">
    <citation type="submission" date="2018-05" db="EMBL/GenBank/DDBJ databases">
        <title>Complete Genome Sequence of Methylobacterium sp. 17SD2-17.</title>
        <authorList>
            <person name="Srinivasan S."/>
        </authorList>
    </citation>
    <scope>NUCLEOTIDE SEQUENCE [LARGE SCALE GENOMIC DNA]</scope>
    <source>
        <strain evidence="3">17SD2-17</strain>
    </source>
</reference>
<dbReference type="AlphaFoldDB" id="A0A2U8W1A2"/>
<feature type="region of interest" description="Disordered" evidence="1">
    <location>
        <begin position="306"/>
        <end position="333"/>
    </location>
</feature>
<sequence length="456" mass="48360">MFALPILALQPMTLRAEDAPSVRWPGADRRLEIRQPFGRSEIVLGISSRTAGAIDSLTWEGRQFINAFDHGRELQSAASFDGYGECLNPTEAGSNRDGAGQASTTLLRTLRMTARTLETESQMAFWLGPRETLGSCSRGPGPYASPRSDYTLTKRVTLGFGGVENAIEYVATFHLPRPHATGAFEVLTGYMPPDFSQFWTYDPATQQMAPLSEGPGEQPLPVILATPDGTHAMGVFTPDPPRGGQPAVGYGRFSFADLPGPGNATVKWNCVFRESDVPAGDRTFRCFTLVGTLDDVRNGIEALHRAHGAAETRTPRAERPVEPAPASGRAGEAPPSAIVGEALFVGAEPRCNAGVVTTNPGHMQCATRPIGSTVKTDPGRGAALYVGLTAGVNAGVVSTNPRHLNGDTRPIGFLLPLGTGGTRVFIGEQRGCNAGVATTNPMHLNCTTIELGSTHP</sequence>
<organism evidence="2 3">
    <name type="scientific">Methylobacterium durans</name>
    <dbReference type="NCBI Taxonomy" id="2202825"/>
    <lineage>
        <taxon>Bacteria</taxon>
        <taxon>Pseudomonadati</taxon>
        <taxon>Pseudomonadota</taxon>
        <taxon>Alphaproteobacteria</taxon>
        <taxon>Hyphomicrobiales</taxon>
        <taxon>Methylobacteriaceae</taxon>
        <taxon>Methylobacterium</taxon>
    </lineage>
</organism>
<dbReference type="Proteomes" id="UP000245926">
    <property type="component" value="Chromosome"/>
</dbReference>
<keyword evidence="3" id="KW-1185">Reference proteome</keyword>
<accession>A0A2U8W1A2</accession>
<proteinExistence type="predicted"/>